<proteinExistence type="inferred from homology"/>
<protein>
    <submittedName>
        <fullName evidence="6">Protein TRANSPARENT TESTA 12</fullName>
    </submittedName>
</protein>
<evidence type="ECO:0000256" key="2">
    <source>
        <dbReference type="ARBA" id="ARBA00010199"/>
    </source>
</evidence>
<sequence>MEEPLVDKTGEESLVVIEVKKQLYLAGPLIVGSLLQDVVQMISVMFVGHLGELALSSASIATSFAGVTGFSLLSGMSSSLDTLCGQAFGAKQHHLLGIYKQRAILVLTPVSAVVAVIWGYTGQILLLFGQDPEIAMEAGSYIRWLIPSLFVYGPLQCHVRFLQTQNMVLPVMLSSGITALNHILVCWLLVYKLGLGNKGAALANTISYLTNVSILALYIRLSPSCKSTWTGLSTEAFHDIFGFLRLAVPSALMVCLNTISLVFRVPYGLSAAISTRVSNELGAGRPDAARLATQVIMVLGVVSSISVSLAIVLVRNLWGHAYSNDKEVVEYISRIMPIIAVAFLFDDMQCVLSGIVRGCGFQKMGSYVNLSAYYLVGIPAALCFAFVYHLGGVGLWMGITCALVVQTVLFMSITLRTNWDKEALKARDRVSITSLPLDLAT</sequence>
<dbReference type="NCBIfam" id="TIGR00797">
    <property type="entry name" value="matE"/>
    <property type="match status" value="1"/>
</dbReference>
<dbReference type="ExpressionAtlas" id="M8BU30">
    <property type="expression patterns" value="baseline"/>
</dbReference>
<dbReference type="GO" id="GO:0016020">
    <property type="term" value="C:membrane"/>
    <property type="evidence" value="ECO:0007669"/>
    <property type="project" value="UniProtKB-SubCell"/>
</dbReference>
<comment type="similarity">
    <text evidence="2">Belongs to the multi antimicrobial extrusion (MATE) (TC 2.A.66.1) family.</text>
</comment>
<evidence type="ECO:0000256" key="5">
    <source>
        <dbReference type="ARBA" id="ARBA00023136"/>
    </source>
</evidence>
<dbReference type="CDD" id="cd13132">
    <property type="entry name" value="MATE_eukaryotic"/>
    <property type="match status" value="1"/>
</dbReference>
<keyword evidence="4" id="KW-1133">Transmembrane helix</keyword>
<dbReference type="GO" id="GO:0015297">
    <property type="term" value="F:antiporter activity"/>
    <property type="evidence" value="ECO:0007669"/>
    <property type="project" value="InterPro"/>
</dbReference>
<dbReference type="AlphaFoldDB" id="M8BU30"/>
<evidence type="ECO:0000256" key="4">
    <source>
        <dbReference type="ARBA" id="ARBA00022989"/>
    </source>
</evidence>
<name>M8BU30_AEGTA</name>
<dbReference type="GO" id="GO:0042910">
    <property type="term" value="F:xenobiotic transmembrane transporter activity"/>
    <property type="evidence" value="ECO:0007669"/>
    <property type="project" value="InterPro"/>
</dbReference>
<evidence type="ECO:0000256" key="1">
    <source>
        <dbReference type="ARBA" id="ARBA00004141"/>
    </source>
</evidence>
<dbReference type="GO" id="GO:1990961">
    <property type="term" value="P:xenobiotic detoxification by transmembrane export across the plasma membrane"/>
    <property type="evidence" value="ECO:0007669"/>
    <property type="project" value="InterPro"/>
</dbReference>
<dbReference type="InterPro" id="IPR002528">
    <property type="entry name" value="MATE_fam"/>
</dbReference>
<dbReference type="PANTHER" id="PTHR11206">
    <property type="entry name" value="MULTIDRUG RESISTANCE PROTEIN"/>
    <property type="match status" value="1"/>
</dbReference>
<keyword evidence="5" id="KW-0472">Membrane</keyword>
<evidence type="ECO:0000313" key="6">
    <source>
        <dbReference type="EnsemblPlants" id="EMT28545"/>
    </source>
</evidence>
<comment type="subcellular location">
    <subcellularLocation>
        <location evidence="1">Membrane</location>
        <topology evidence="1">Multi-pass membrane protein</topology>
    </subcellularLocation>
</comment>
<dbReference type="Pfam" id="PF01554">
    <property type="entry name" value="MatE"/>
    <property type="match status" value="2"/>
</dbReference>
<evidence type="ECO:0000256" key="3">
    <source>
        <dbReference type="ARBA" id="ARBA00022692"/>
    </source>
</evidence>
<keyword evidence="3" id="KW-0812">Transmembrane</keyword>
<reference evidence="6" key="1">
    <citation type="submission" date="2015-06" db="UniProtKB">
        <authorList>
            <consortium name="EnsemblPlants"/>
        </authorList>
    </citation>
    <scope>IDENTIFICATION</scope>
</reference>
<dbReference type="InterPro" id="IPR045069">
    <property type="entry name" value="MATE_euk"/>
</dbReference>
<organism evidence="6">
    <name type="scientific">Aegilops tauschii</name>
    <name type="common">Tausch's goatgrass</name>
    <name type="synonym">Aegilops squarrosa</name>
    <dbReference type="NCBI Taxonomy" id="37682"/>
    <lineage>
        <taxon>Eukaryota</taxon>
        <taxon>Viridiplantae</taxon>
        <taxon>Streptophyta</taxon>
        <taxon>Embryophyta</taxon>
        <taxon>Tracheophyta</taxon>
        <taxon>Spermatophyta</taxon>
        <taxon>Magnoliopsida</taxon>
        <taxon>Liliopsida</taxon>
        <taxon>Poales</taxon>
        <taxon>Poaceae</taxon>
        <taxon>BOP clade</taxon>
        <taxon>Pooideae</taxon>
        <taxon>Triticodae</taxon>
        <taxon>Triticeae</taxon>
        <taxon>Triticinae</taxon>
        <taxon>Aegilops</taxon>
    </lineage>
</organism>
<dbReference type="EnsemblPlants" id="EMT28545">
    <property type="protein sequence ID" value="EMT28545"/>
    <property type="gene ID" value="F775_10247"/>
</dbReference>
<accession>M8BU30</accession>